<keyword evidence="1" id="KW-0732">Signal</keyword>
<reference evidence="3" key="1">
    <citation type="submission" date="2016-11" db="UniProtKB">
        <authorList>
            <consortium name="WormBaseParasite"/>
        </authorList>
    </citation>
    <scope>IDENTIFICATION</scope>
</reference>
<proteinExistence type="predicted"/>
<dbReference type="PANTHER" id="PTHR31936:SF5">
    <property type="entry name" value="VENOM PROTEIN"/>
    <property type="match status" value="1"/>
</dbReference>
<feature type="signal peptide" evidence="1">
    <location>
        <begin position="1"/>
        <end position="33"/>
    </location>
</feature>
<dbReference type="STRING" id="1561998.A0A1I7T5A6"/>
<dbReference type="PANTHER" id="PTHR31936">
    <property type="entry name" value="PROTEIN CBG18744"/>
    <property type="match status" value="1"/>
</dbReference>
<dbReference type="Proteomes" id="UP000095282">
    <property type="component" value="Unplaced"/>
</dbReference>
<sequence length="288" mass="31957">MNLYKTSRIQIRYRIMKELSIILFFLAFQSALAAIPNCPTGAKCGPNGIWGEWTTVGDENCPLECGGCGELIQTKECLSNEIPGCSCIGSASRSIPCNMKSCPYPTQRACCIPYLPMIVNGNSTCGPLPKTMRESATSCCPIGGLWSEWSPGYTRLNSQWVRTRRCLSASIGCPCTGNENEGSTNCPCAQPPVASSECPTVQRGRSFIFRNLIIRHDTYGYRYYAYVPLLILKEIDGDCVADYPFYCANDKTVGLYTNVSFTCDTNTKYWTYDYSGKQIKSYTIGVFY</sequence>
<dbReference type="PROSITE" id="PS50092">
    <property type="entry name" value="TSP1"/>
    <property type="match status" value="1"/>
</dbReference>
<dbReference type="WBParaSite" id="Csp11.Scaffold510.g2532.t1">
    <property type="protein sequence ID" value="Csp11.Scaffold510.g2532.t1"/>
    <property type="gene ID" value="Csp11.Scaffold510.g2532"/>
</dbReference>
<keyword evidence="2" id="KW-1185">Reference proteome</keyword>
<dbReference type="InterPro" id="IPR000884">
    <property type="entry name" value="TSP1_rpt"/>
</dbReference>
<protein>
    <submittedName>
        <fullName evidence="3">ShKT domain-containing protein</fullName>
    </submittedName>
</protein>
<evidence type="ECO:0000256" key="1">
    <source>
        <dbReference type="SAM" id="SignalP"/>
    </source>
</evidence>
<name>A0A1I7T5A6_9PELO</name>
<dbReference type="AlphaFoldDB" id="A0A1I7T5A6"/>
<organism evidence="2 3">
    <name type="scientific">Caenorhabditis tropicalis</name>
    <dbReference type="NCBI Taxonomy" id="1561998"/>
    <lineage>
        <taxon>Eukaryota</taxon>
        <taxon>Metazoa</taxon>
        <taxon>Ecdysozoa</taxon>
        <taxon>Nematoda</taxon>
        <taxon>Chromadorea</taxon>
        <taxon>Rhabditida</taxon>
        <taxon>Rhabditina</taxon>
        <taxon>Rhabditomorpha</taxon>
        <taxon>Rhabditoidea</taxon>
        <taxon>Rhabditidae</taxon>
        <taxon>Peloderinae</taxon>
        <taxon>Caenorhabditis</taxon>
    </lineage>
</organism>
<feature type="chain" id="PRO_5009307114" evidence="1">
    <location>
        <begin position="34"/>
        <end position="288"/>
    </location>
</feature>
<evidence type="ECO:0000313" key="3">
    <source>
        <dbReference type="WBParaSite" id="Csp11.Scaffold510.g2532.t1"/>
    </source>
</evidence>
<evidence type="ECO:0000313" key="2">
    <source>
        <dbReference type="Proteomes" id="UP000095282"/>
    </source>
</evidence>
<accession>A0A1I7T5A6</accession>
<dbReference type="eggNOG" id="ENOG502THCF">
    <property type="taxonomic scope" value="Eukaryota"/>
</dbReference>